<proteinExistence type="predicted"/>
<accession>A0A6G2BKL5</accession>
<dbReference type="AlphaFoldDB" id="A0A6G2BKL5"/>
<gene>
    <name evidence="2" type="ORF">F0L17_26610</name>
</gene>
<dbReference type="SUPFAM" id="SSF46785">
    <property type="entry name" value="Winged helix' DNA-binding domain"/>
    <property type="match status" value="1"/>
</dbReference>
<dbReference type="OrthoDB" id="4236886at2"/>
<reference evidence="2 3" key="1">
    <citation type="submission" date="2019-11" db="EMBL/GenBank/DDBJ databases">
        <authorList>
            <person name="Yuan L."/>
        </authorList>
    </citation>
    <scope>NUCLEOTIDE SEQUENCE [LARGE SCALE GENOMIC DNA]</scope>
    <source>
        <strain evidence="2 3">TRM43335</strain>
    </source>
</reference>
<comment type="caution">
    <text evidence="2">The sequence shown here is derived from an EMBL/GenBank/DDBJ whole genome shotgun (WGS) entry which is preliminary data.</text>
</comment>
<sequence>MPADSFNPERDLTVPSVYSLNLSAAQHCTLAWVEDHGGLFDPIPVPVDTVAEDCGNSVSTVHESLARLEGLRLLVRTAAGLYRINARYYFTLHPELRDMIATALTDPPVIPDDRARAPRKVSNTDSRRRRTIRPVS</sequence>
<protein>
    <submittedName>
        <fullName evidence="2">MarR family transcriptional regulator</fullName>
    </submittedName>
</protein>
<evidence type="ECO:0000313" key="3">
    <source>
        <dbReference type="Proteomes" id="UP000473014"/>
    </source>
</evidence>
<keyword evidence="3" id="KW-1185">Reference proteome</keyword>
<feature type="compositionally biased region" description="Basic residues" evidence="1">
    <location>
        <begin position="127"/>
        <end position="136"/>
    </location>
</feature>
<evidence type="ECO:0000256" key="1">
    <source>
        <dbReference type="SAM" id="MobiDB-lite"/>
    </source>
</evidence>
<evidence type="ECO:0000313" key="2">
    <source>
        <dbReference type="EMBL" id="MTE22603.1"/>
    </source>
</evidence>
<dbReference type="Proteomes" id="UP000473014">
    <property type="component" value="Unassembled WGS sequence"/>
</dbReference>
<organism evidence="2 3">
    <name type="scientific">Streptomyces taklimakanensis</name>
    <dbReference type="NCBI Taxonomy" id="2569853"/>
    <lineage>
        <taxon>Bacteria</taxon>
        <taxon>Bacillati</taxon>
        <taxon>Actinomycetota</taxon>
        <taxon>Actinomycetes</taxon>
        <taxon>Kitasatosporales</taxon>
        <taxon>Streptomycetaceae</taxon>
        <taxon>Streptomyces</taxon>
    </lineage>
</organism>
<feature type="region of interest" description="Disordered" evidence="1">
    <location>
        <begin position="111"/>
        <end position="136"/>
    </location>
</feature>
<name>A0A6G2BKL5_9ACTN</name>
<dbReference type="EMBL" id="WIXO01000003">
    <property type="protein sequence ID" value="MTE22603.1"/>
    <property type="molecule type" value="Genomic_DNA"/>
</dbReference>
<dbReference type="InterPro" id="IPR036390">
    <property type="entry name" value="WH_DNA-bd_sf"/>
</dbReference>